<keyword evidence="3" id="KW-1185">Reference proteome</keyword>
<sequence>MNVVPVGPVSTQLICPSCNATISTRVEHKASTRTHIIAVLLCLF</sequence>
<gene>
    <name evidence="2" type="ORF">EVAR_70662_1</name>
</gene>
<dbReference type="OrthoDB" id="5599753at2759"/>
<accession>A0A4C1SIS9</accession>
<dbReference type="PROSITE" id="PS51837">
    <property type="entry name" value="LITAF"/>
    <property type="match status" value="1"/>
</dbReference>
<name>A0A4C1SIS9_EUMVA</name>
<evidence type="ECO:0000313" key="2">
    <source>
        <dbReference type="EMBL" id="GBP01040.1"/>
    </source>
</evidence>
<dbReference type="InterPro" id="IPR006629">
    <property type="entry name" value="LITAF"/>
</dbReference>
<comment type="caution">
    <text evidence="2">The sequence shown here is derived from an EMBL/GenBank/DDBJ whole genome shotgun (WGS) entry which is preliminary data.</text>
</comment>
<dbReference type="Pfam" id="PF10601">
    <property type="entry name" value="zf-LITAF-like"/>
    <property type="match status" value="1"/>
</dbReference>
<evidence type="ECO:0000259" key="1">
    <source>
        <dbReference type="PROSITE" id="PS51837"/>
    </source>
</evidence>
<protein>
    <recommendedName>
        <fullName evidence="1">LITAF domain-containing protein</fullName>
    </recommendedName>
</protein>
<dbReference type="AlphaFoldDB" id="A0A4C1SIS9"/>
<feature type="non-terminal residue" evidence="2">
    <location>
        <position position="44"/>
    </location>
</feature>
<evidence type="ECO:0000313" key="3">
    <source>
        <dbReference type="Proteomes" id="UP000299102"/>
    </source>
</evidence>
<reference evidence="2 3" key="1">
    <citation type="journal article" date="2019" name="Commun. Biol.">
        <title>The bagworm genome reveals a unique fibroin gene that provides high tensile strength.</title>
        <authorList>
            <person name="Kono N."/>
            <person name="Nakamura H."/>
            <person name="Ohtoshi R."/>
            <person name="Tomita M."/>
            <person name="Numata K."/>
            <person name="Arakawa K."/>
        </authorList>
    </citation>
    <scope>NUCLEOTIDE SEQUENCE [LARGE SCALE GENOMIC DNA]</scope>
</reference>
<proteinExistence type="predicted"/>
<dbReference type="Proteomes" id="UP000299102">
    <property type="component" value="Unassembled WGS sequence"/>
</dbReference>
<dbReference type="EMBL" id="BGZK01003413">
    <property type="protein sequence ID" value="GBP01040.1"/>
    <property type="molecule type" value="Genomic_DNA"/>
</dbReference>
<organism evidence="2 3">
    <name type="scientific">Eumeta variegata</name>
    <name type="common">Bagworm moth</name>
    <name type="synonym">Eumeta japonica</name>
    <dbReference type="NCBI Taxonomy" id="151549"/>
    <lineage>
        <taxon>Eukaryota</taxon>
        <taxon>Metazoa</taxon>
        <taxon>Ecdysozoa</taxon>
        <taxon>Arthropoda</taxon>
        <taxon>Hexapoda</taxon>
        <taxon>Insecta</taxon>
        <taxon>Pterygota</taxon>
        <taxon>Neoptera</taxon>
        <taxon>Endopterygota</taxon>
        <taxon>Lepidoptera</taxon>
        <taxon>Glossata</taxon>
        <taxon>Ditrysia</taxon>
        <taxon>Tineoidea</taxon>
        <taxon>Psychidae</taxon>
        <taxon>Oiketicinae</taxon>
        <taxon>Eumeta</taxon>
    </lineage>
</organism>
<feature type="domain" description="LITAF" evidence="1">
    <location>
        <begin position="1"/>
        <end position="44"/>
    </location>
</feature>